<evidence type="ECO:0000313" key="3">
    <source>
        <dbReference type="Proteomes" id="UP000692954"/>
    </source>
</evidence>
<dbReference type="AlphaFoldDB" id="A0A8S1K757"/>
<accession>A0A8S1K757</accession>
<feature type="transmembrane region" description="Helical" evidence="1">
    <location>
        <begin position="20"/>
        <end position="40"/>
    </location>
</feature>
<sequence length="322" mass="38391">MEKIEKIYNYIREKGSKQLFILISIQLSFLILSCVILIIIENEQNNAEYRRENLYKWLILLLFSLSSFYYAWHSIIKKNMLELLAYLIISICTTIASTLRYFYISINEELDHKILVQIVCYVYIGFSIFVQIMGLISYKYFIEAFRDEIFTKIGASVNEQNKFKWFTSFQCLLQVYAQLTFLIFVTFFFFFDTSIEQQSQIHLIADISAIIVIIAGFVIGYIGVKKRKLKLVYLYFFIAFLICIAENVKLFLFLQYYDYQFEQINLDWATFLIIAIIFLASIIVLIFNFFYGYKCVKLKFQDIKTFDVDQKTKDPFLSQYDY</sequence>
<feature type="transmembrane region" description="Helical" evidence="1">
    <location>
        <begin position="114"/>
        <end position="136"/>
    </location>
</feature>
<dbReference type="Proteomes" id="UP000692954">
    <property type="component" value="Unassembled WGS sequence"/>
</dbReference>
<gene>
    <name evidence="2" type="ORF">PSON_ATCC_30995.1.T0040520</name>
</gene>
<feature type="transmembrane region" description="Helical" evidence="1">
    <location>
        <begin position="55"/>
        <end position="72"/>
    </location>
</feature>
<feature type="transmembrane region" description="Helical" evidence="1">
    <location>
        <begin position="231"/>
        <end position="256"/>
    </location>
</feature>
<keyword evidence="1" id="KW-0472">Membrane</keyword>
<name>A0A8S1K757_9CILI</name>
<protein>
    <recommendedName>
        <fullName evidence="4">Transmembrane protein</fullName>
    </recommendedName>
</protein>
<evidence type="ECO:0008006" key="4">
    <source>
        <dbReference type="Google" id="ProtNLM"/>
    </source>
</evidence>
<dbReference type="OrthoDB" id="304412at2759"/>
<comment type="caution">
    <text evidence="2">The sequence shown here is derived from an EMBL/GenBank/DDBJ whole genome shotgun (WGS) entry which is preliminary data.</text>
</comment>
<reference evidence="2" key="1">
    <citation type="submission" date="2021-01" db="EMBL/GenBank/DDBJ databases">
        <authorList>
            <consortium name="Genoscope - CEA"/>
            <person name="William W."/>
        </authorList>
    </citation>
    <scope>NUCLEOTIDE SEQUENCE</scope>
</reference>
<keyword evidence="1" id="KW-1133">Transmembrane helix</keyword>
<feature type="transmembrane region" description="Helical" evidence="1">
    <location>
        <begin position="171"/>
        <end position="191"/>
    </location>
</feature>
<dbReference type="PANTHER" id="PTHR39299:SF1">
    <property type="entry name" value="TRANSMEMBRANE PROTEIN"/>
    <property type="match status" value="1"/>
</dbReference>
<evidence type="ECO:0000256" key="1">
    <source>
        <dbReference type="SAM" id="Phobius"/>
    </source>
</evidence>
<evidence type="ECO:0000313" key="2">
    <source>
        <dbReference type="EMBL" id="CAD8050193.1"/>
    </source>
</evidence>
<dbReference type="PROSITE" id="PS51257">
    <property type="entry name" value="PROKAR_LIPOPROTEIN"/>
    <property type="match status" value="1"/>
</dbReference>
<keyword evidence="3" id="KW-1185">Reference proteome</keyword>
<feature type="transmembrane region" description="Helical" evidence="1">
    <location>
        <begin position="268"/>
        <end position="291"/>
    </location>
</feature>
<feature type="transmembrane region" description="Helical" evidence="1">
    <location>
        <begin position="203"/>
        <end position="224"/>
    </location>
</feature>
<keyword evidence="1" id="KW-0812">Transmembrane</keyword>
<dbReference type="EMBL" id="CAJJDN010000004">
    <property type="protein sequence ID" value="CAD8050193.1"/>
    <property type="molecule type" value="Genomic_DNA"/>
</dbReference>
<dbReference type="PANTHER" id="PTHR39299">
    <property type="entry name" value="TRANSMEMBRANE PROTEIN"/>
    <property type="match status" value="1"/>
</dbReference>
<proteinExistence type="predicted"/>
<organism evidence="2 3">
    <name type="scientific">Paramecium sonneborni</name>
    <dbReference type="NCBI Taxonomy" id="65129"/>
    <lineage>
        <taxon>Eukaryota</taxon>
        <taxon>Sar</taxon>
        <taxon>Alveolata</taxon>
        <taxon>Ciliophora</taxon>
        <taxon>Intramacronucleata</taxon>
        <taxon>Oligohymenophorea</taxon>
        <taxon>Peniculida</taxon>
        <taxon>Parameciidae</taxon>
        <taxon>Paramecium</taxon>
    </lineage>
</organism>
<feature type="transmembrane region" description="Helical" evidence="1">
    <location>
        <begin position="84"/>
        <end position="102"/>
    </location>
</feature>